<evidence type="ECO:0000313" key="2">
    <source>
        <dbReference type="Proteomes" id="UP000249799"/>
    </source>
</evidence>
<dbReference type="AlphaFoldDB" id="A0A2Z4FMQ7"/>
<dbReference type="RefSeq" id="WP_111335081.1">
    <property type="nucleotide sequence ID" value="NZ_CP030032.1"/>
</dbReference>
<reference evidence="1 2" key="1">
    <citation type="submission" date="2018-06" db="EMBL/GenBank/DDBJ databases">
        <title>Lujinxingia sediminis gen. nov. sp. nov., a new facultative anaerobic member of the class Deltaproteobacteria, and proposal of Lujinxingaceae fam. nov.</title>
        <authorList>
            <person name="Guo L.-Y."/>
            <person name="Li C.-M."/>
            <person name="Wang S."/>
            <person name="Du Z.-J."/>
        </authorList>
    </citation>
    <scope>NUCLEOTIDE SEQUENCE [LARGE SCALE GENOMIC DNA]</scope>
    <source>
        <strain evidence="1 2">FA350</strain>
    </source>
</reference>
<gene>
    <name evidence="1" type="ORF">DN745_11755</name>
</gene>
<keyword evidence="2" id="KW-1185">Reference proteome</keyword>
<organism evidence="1 2">
    <name type="scientific">Bradymonas sediminis</name>
    <dbReference type="NCBI Taxonomy" id="1548548"/>
    <lineage>
        <taxon>Bacteria</taxon>
        <taxon>Deltaproteobacteria</taxon>
        <taxon>Bradymonadales</taxon>
        <taxon>Bradymonadaceae</taxon>
        <taxon>Bradymonas</taxon>
    </lineage>
</organism>
<name>A0A2Z4FMQ7_9DELT</name>
<evidence type="ECO:0000313" key="1">
    <source>
        <dbReference type="EMBL" id="AWV89974.1"/>
    </source>
</evidence>
<protein>
    <submittedName>
        <fullName evidence="1">Uncharacterized protein</fullName>
    </submittedName>
</protein>
<dbReference type="Proteomes" id="UP000249799">
    <property type="component" value="Chromosome"/>
</dbReference>
<accession>A0A2Z4FMQ7</accession>
<dbReference type="EMBL" id="CP030032">
    <property type="protein sequence ID" value="AWV89974.1"/>
    <property type="molecule type" value="Genomic_DNA"/>
</dbReference>
<sequence>MNDANPPELPEINQGLLDAATLAQYYQDLELTRVFGVMVKGGPERYANEQSVPLETARQLLADGLCHGIQIRYIWQDEEWWDTLVGTGDGVRLVRIKHAWDGE</sequence>
<proteinExistence type="predicted"/>
<dbReference type="OrthoDB" id="197646at2"/>
<dbReference type="KEGG" id="bsed:DN745_11755"/>